<dbReference type="Proteomes" id="UP000003874">
    <property type="component" value="Unassembled WGS sequence"/>
</dbReference>
<dbReference type="HOGENOM" id="CLU_3046654_0_0_10"/>
<keyword evidence="2" id="KW-1185">Reference proteome</keyword>
<sequence>MMMKRKKNYLEPWSILQPIEWTSSLLAGTGGAGNGGFSPSVVDFEDGGTEDLDG</sequence>
<gene>
    <name evidence="1" type="ORF">HMPREF9420_0685</name>
</gene>
<evidence type="ECO:0000313" key="1">
    <source>
        <dbReference type="EMBL" id="EFV05171.1"/>
    </source>
</evidence>
<dbReference type="RefSeq" id="WP_007133961.1">
    <property type="nucleotide sequence ID" value="NZ_GL629647.1"/>
</dbReference>
<organism evidence="1 2">
    <name type="scientific">Segatella salivae DSM 15606</name>
    <dbReference type="NCBI Taxonomy" id="888832"/>
    <lineage>
        <taxon>Bacteria</taxon>
        <taxon>Pseudomonadati</taxon>
        <taxon>Bacteroidota</taxon>
        <taxon>Bacteroidia</taxon>
        <taxon>Bacteroidales</taxon>
        <taxon>Prevotellaceae</taxon>
        <taxon>Segatella</taxon>
    </lineage>
</organism>
<dbReference type="AlphaFoldDB" id="E6MMG7"/>
<reference evidence="1 2" key="1">
    <citation type="submission" date="2010-12" db="EMBL/GenBank/DDBJ databases">
        <authorList>
            <person name="Muzny D."/>
            <person name="Qin X."/>
            <person name="Deng J."/>
            <person name="Jiang H."/>
            <person name="Liu Y."/>
            <person name="Qu J."/>
            <person name="Song X.-Z."/>
            <person name="Zhang L."/>
            <person name="Thornton R."/>
            <person name="Coyle M."/>
            <person name="Francisco L."/>
            <person name="Jackson L."/>
            <person name="Javaid M."/>
            <person name="Korchina V."/>
            <person name="Kovar C."/>
            <person name="Mata R."/>
            <person name="Mathew T."/>
            <person name="Ngo R."/>
            <person name="Nguyen L."/>
            <person name="Nguyen N."/>
            <person name="Okwuonu G."/>
            <person name="Ongeri F."/>
            <person name="Pham C."/>
            <person name="Simmons D."/>
            <person name="Wilczek-Boney K."/>
            <person name="Hale W."/>
            <person name="Jakkamsetti A."/>
            <person name="Pham P."/>
            <person name="Ruth R."/>
            <person name="San Lucas F."/>
            <person name="Warren J."/>
            <person name="Zhang J."/>
            <person name="Zhao Z."/>
            <person name="Zhou C."/>
            <person name="Zhu D."/>
            <person name="Lee S."/>
            <person name="Bess C."/>
            <person name="Blankenburg K."/>
            <person name="Forbes L."/>
            <person name="Fu Q."/>
            <person name="Gubbala S."/>
            <person name="Hirani K."/>
            <person name="Jayaseelan J.C."/>
            <person name="Lara F."/>
            <person name="Munidasa M."/>
            <person name="Palculict T."/>
            <person name="Patil S."/>
            <person name="Pu L.-L."/>
            <person name="Saada N."/>
            <person name="Tang L."/>
            <person name="Weissenberger G."/>
            <person name="Zhu Y."/>
            <person name="Hemphill L."/>
            <person name="Shang Y."/>
            <person name="Youmans B."/>
            <person name="Ayvaz T."/>
            <person name="Ross M."/>
            <person name="Santibanez J."/>
            <person name="Aqrawi P."/>
            <person name="Gross S."/>
            <person name="Joshi V."/>
            <person name="Fowler G."/>
            <person name="Nazareth L."/>
            <person name="Reid J."/>
            <person name="Worley K."/>
            <person name="Petrosino J."/>
            <person name="Highlander S."/>
            <person name="Gibbs R."/>
        </authorList>
    </citation>
    <scope>NUCLEOTIDE SEQUENCE [LARGE SCALE GENOMIC DNA]</scope>
    <source>
        <strain evidence="1 2">DSM 15606</strain>
    </source>
</reference>
<comment type="caution">
    <text evidence="1">The sequence shown here is derived from an EMBL/GenBank/DDBJ whole genome shotgun (WGS) entry which is preliminary data.</text>
</comment>
<proteinExistence type="predicted"/>
<evidence type="ECO:0000313" key="2">
    <source>
        <dbReference type="Proteomes" id="UP000003874"/>
    </source>
</evidence>
<protein>
    <submittedName>
        <fullName evidence="1">Uncharacterized protein</fullName>
    </submittedName>
</protein>
<name>E6MMG7_9BACT</name>
<dbReference type="EMBL" id="AEQO01000075">
    <property type="protein sequence ID" value="EFV05171.1"/>
    <property type="molecule type" value="Genomic_DNA"/>
</dbReference>
<accession>E6MMG7</accession>